<feature type="compositionally biased region" description="Low complexity" evidence="1">
    <location>
        <begin position="181"/>
        <end position="197"/>
    </location>
</feature>
<feature type="region of interest" description="Disordered" evidence="1">
    <location>
        <begin position="150"/>
        <end position="251"/>
    </location>
</feature>
<evidence type="ECO:0000313" key="3">
    <source>
        <dbReference type="Proteomes" id="UP001162164"/>
    </source>
</evidence>
<sequence>MRLFNIAEGRSDLDGLAEGQDHYQDKFTASLNVFVTDTERKPSQPAPWQTDQTKRTIETMFTTQIEKEEVVDNFGMLSNCELASKAEGAYLGDYDLFKELIATIPEMIQAFPTLPELSRFCPNSSKGQNRRVWCLFIYLWVRGIDCDYSRNDPSPPDLSRTLRSLKPPSNLGGLNFGTEYSNVTPSTTPTSNSQTPNKVPPTTPQHSMQTTTTPKHQMKSPVVGGDYSRSHFDTFNKSQPAEPKPKTKGSDVFGDLLGSQGYSFTAKKENTPRTINAMRKEELAVYMDPEKLKILEWVSNFTLH</sequence>
<proteinExistence type="predicted"/>
<keyword evidence="3" id="KW-1185">Reference proteome</keyword>
<reference evidence="2" key="1">
    <citation type="journal article" date="2023" name="Insect Mol. Biol.">
        <title>Genome sequencing provides insights into the evolution of gene families encoding plant cell wall-degrading enzymes in longhorned beetles.</title>
        <authorList>
            <person name="Shin N.R."/>
            <person name="Okamura Y."/>
            <person name="Kirsch R."/>
            <person name="Pauchet Y."/>
        </authorList>
    </citation>
    <scope>NUCLEOTIDE SEQUENCE</scope>
    <source>
        <strain evidence="2">MMC_N1</strain>
    </source>
</reference>
<protein>
    <submittedName>
        <fullName evidence="2">Uncharacterized protein</fullName>
    </submittedName>
</protein>
<dbReference type="Proteomes" id="UP001162164">
    <property type="component" value="Unassembled WGS sequence"/>
</dbReference>
<accession>A0ABQ9J4K4</accession>
<name>A0ABQ9J4K4_9CUCU</name>
<evidence type="ECO:0000256" key="1">
    <source>
        <dbReference type="SAM" id="MobiDB-lite"/>
    </source>
</evidence>
<comment type="caution">
    <text evidence="2">The sequence shown here is derived from an EMBL/GenBank/DDBJ whole genome shotgun (WGS) entry which is preliminary data.</text>
</comment>
<gene>
    <name evidence="2" type="ORF">NQ317_016038</name>
</gene>
<evidence type="ECO:0000313" key="2">
    <source>
        <dbReference type="EMBL" id="KAJ8972977.1"/>
    </source>
</evidence>
<organism evidence="2 3">
    <name type="scientific">Molorchus minor</name>
    <dbReference type="NCBI Taxonomy" id="1323400"/>
    <lineage>
        <taxon>Eukaryota</taxon>
        <taxon>Metazoa</taxon>
        <taxon>Ecdysozoa</taxon>
        <taxon>Arthropoda</taxon>
        <taxon>Hexapoda</taxon>
        <taxon>Insecta</taxon>
        <taxon>Pterygota</taxon>
        <taxon>Neoptera</taxon>
        <taxon>Endopterygota</taxon>
        <taxon>Coleoptera</taxon>
        <taxon>Polyphaga</taxon>
        <taxon>Cucujiformia</taxon>
        <taxon>Chrysomeloidea</taxon>
        <taxon>Cerambycidae</taxon>
        <taxon>Lamiinae</taxon>
        <taxon>Monochamini</taxon>
        <taxon>Molorchus</taxon>
    </lineage>
</organism>
<feature type="compositionally biased region" description="Low complexity" evidence="1">
    <location>
        <begin position="204"/>
        <end position="214"/>
    </location>
</feature>
<dbReference type="EMBL" id="JAPWTJ010001263">
    <property type="protein sequence ID" value="KAJ8972977.1"/>
    <property type="molecule type" value="Genomic_DNA"/>
</dbReference>